<dbReference type="InParanoid" id="A0A1Y1M3R6"/>
<organism evidence="2">
    <name type="scientific">Photinus pyralis</name>
    <name type="common">Common eastern firefly</name>
    <name type="synonym">Lampyris pyralis</name>
    <dbReference type="NCBI Taxonomy" id="7054"/>
    <lineage>
        <taxon>Eukaryota</taxon>
        <taxon>Metazoa</taxon>
        <taxon>Ecdysozoa</taxon>
        <taxon>Arthropoda</taxon>
        <taxon>Hexapoda</taxon>
        <taxon>Insecta</taxon>
        <taxon>Pterygota</taxon>
        <taxon>Neoptera</taxon>
        <taxon>Endopterygota</taxon>
        <taxon>Coleoptera</taxon>
        <taxon>Polyphaga</taxon>
        <taxon>Elateriformia</taxon>
        <taxon>Elateroidea</taxon>
        <taxon>Lampyridae</taxon>
        <taxon>Lampyrinae</taxon>
        <taxon>Photinus</taxon>
    </lineage>
</organism>
<proteinExistence type="predicted"/>
<dbReference type="AlphaFoldDB" id="A0A1Y1M3R6"/>
<protein>
    <submittedName>
        <fullName evidence="2">Uncharacterized protein</fullName>
    </submittedName>
</protein>
<reference evidence="3 4" key="2">
    <citation type="journal article" date="2018" name="Elife">
        <title>Firefly genomes illuminate parallel origins of bioluminescence in beetles.</title>
        <authorList>
            <person name="Fallon T.R."/>
            <person name="Lower S.E."/>
            <person name="Chang C.H."/>
            <person name="Bessho-Uehara M."/>
            <person name="Martin G.J."/>
            <person name="Bewick A.J."/>
            <person name="Behringer M."/>
            <person name="Debat H.J."/>
            <person name="Wong I."/>
            <person name="Day J.C."/>
            <person name="Suvorov A."/>
            <person name="Silva C.J."/>
            <person name="Stanger-Hall K.F."/>
            <person name="Hall D.W."/>
            <person name="Schmitz R.J."/>
            <person name="Nelson D.R."/>
            <person name="Lewis S.M."/>
            <person name="Shigenobu S."/>
            <person name="Bybee S.M."/>
            <person name="Larracuente A.M."/>
            <person name="Oba Y."/>
            <person name="Weng J.K."/>
        </authorList>
    </citation>
    <scope>NUCLEOTIDE SEQUENCE [LARGE SCALE GENOMIC DNA]</scope>
    <source>
        <strain evidence="3">1611_PpyrPB1</strain>
        <tissue evidence="3">Whole body</tissue>
    </source>
</reference>
<dbReference type="Proteomes" id="UP000327044">
    <property type="component" value="Unassembled WGS sequence"/>
</dbReference>
<keyword evidence="1" id="KW-0472">Membrane</keyword>
<keyword evidence="1" id="KW-0812">Transmembrane</keyword>
<name>A0A1Y1M3R6_PHOPY</name>
<keyword evidence="4" id="KW-1185">Reference proteome</keyword>
<evidence type="ECO:0000313" key="2">
    <source>
        <dbReference type="EMBL" id="JAV77847.1"/>
    </source>
</evidence>
<dbReference type="EMBL" id="GEZM01045234">
    <property type="protein sequence ID" value="JAV77847.1"/>
    <property type="molecule type" value="Transcribed_RNA"/>
</dbReference>
<accession>A0A1Y1M3R6</accession>
<dbReference type="OrthoDB" id="8184505at2759"/>
<keyword evidence="1" id="KW-1133">Transmembrane helix</keyword>
<sequence>MGALKQAKSLNPSDINLMNGDTYIVNTGSASGVYVPSVSQGLPTLIVMVVVLVIIVLFCFWGAPAIRAFCRKRICCCCAMDEPSIDNVSTAGESATPTIILLPYGRMLVVDRNVFRQLQADRTGIDFIELSANLILQDQNGSHADTLESEDTSKGLSLVSLDFLPPPYDDIFGLKNSDLPPSYSEISVMLQKLNGKPLDSEQLHKSELSVIMVKPKECILRTSSDPFILTDKMYHTNTRMRRDFVSLGDNIVQCEASIQEEINVFEGASGCNYPSYKTNINPINRTNIQDTEYFDRESSV</sequence>
<feature type="transmembrane region" description="Helical" evidence="1">
    <location>
        <begin position="42"/>
        <end position="63"/>
    </location>
</feature>
<evidence type="ECO:0000313" key="4">
    <source>
        <dbReference type="Proteomes" id="UP000327044"/>
    </source>
</evidence>
<reference evidence="2" key="1">
    <citation type="journal article" date="2016" name="Sci. Rep.">
        <title>Molecular characterization of firefly nuptial gifts: a multi-omics approach sheds light on postcopulatory sexual selection.</title>
        <authorList>
            <person name="Al-Wathiqui N."/>
            <person name="Fallon T.R."/>
            <person name="South A."/>
            <person name="Weng J.K."/>
            <person name="Lewis S.M."/>
        </authorList>
    </citation>
    <scope>NUCLEOTIDE SEQUENCE</scope>
</reference>
<dbReference type="EMBL" id="VVIM01000001">
    <property type="protein sequence ID" value="KAB0804018.1"/>
    <property type="molecule type" value="Genomic_DNA"/>
</dbReference>
<gene>
    <name evidence="3" type="ORF">PPYR_00988</name>
</gene>
<reference evidence="3" key="3">
    <citation type="submission" date="2019-08" db="EMBL/GenBank/DDBJ databases">
        <authorList>
            <consortium name="Photinus pyralis genome working group"/>
            <person name="Fallon T.R."/>
            <person name="Sander Lower S.E."/>
            <person name="Weng J.-K."/>
        </authorList>
    </citation>
    <scope>NUCLEOTIDE SEQUENCE</scope>
    <source>
        <strain evidence="3">1611_PpyrPB1</strain>
        <tissue evidence="3">Whole body</tissue>
    </source>
</reference>
<evidence type="ECO:0000313" key="3">
    <source>
        <dbReference type="EMBL" id="KAB0804018.1"/>
    </source>
</evidence>
<evidence type="ECO:0000256" key="1">
    <source>
        <dbReference type="SAM" id="Phobius"/>
    </source>
</evidence>